<dbReference type="EMBL" id="CP034562">
    <property type="protein sequence ID" value="AZQ61409.1"/>
    <property type="molecule type" value="Genomic_DNA"/>
</dbReference>
<dbReference type="Gene3D" id="2.60.120.260">
    <property type="entry name" value="Galactose-binding domain-like"/>
    <property type="match status" value="1"/>
</dbReference>
<dbReference type="GO" id="GO:0009341">
    <property type="term" value="C:beta-galactosidase complex"/>
    <property type="evidence" value="ECO:0007669"/>
    <property type="project" value="InterPro"/>
</dbReference>
<dbReference type="Gene3D" id="2.60.40.10">
    <property type="entry name" value="Immunoglobulins"/>
    <property type="match status" value="2"/>
</dbReference>
<comment type="cofactor">
    <cofactor evidence="2">
        <name>Ca(2+)</name>
        <dbReference type="ChEBI" id="CHEBI:29108"/>
    </cofactor>
</comment>
<sequence length="1050" mass="119559">MKKILIIGSLLASSLLTNAQQVNDWENPKMIGENKEEAHATFTLFNSEADAIANQKQKTENVLSLNGTWKFNWVIKPSERPLDFYKNDYNTTDWADIEVPSNWELKGFGTPIYTNVEYPFVPVDPPNIPHNDNPVGSYKRTFKLPTNYDGKEVFVHFAGVRSAMYLWVNGEKVGYSQGSKTPAEFNITDFVKEGDNQIAVEVYRWSDGSYLEDQDMWRLSGIDREVYLYATPKTHIRDFEVTASLDKSYKNGLFNVAVDLVNKAGKTYSGVVEVALFDKNLKKVLSKKATINVVKGQEKKVKFSGKLAKVNRWSAENPYLYSLVITQKDNKGKVVNATTSKVGFRKVEIKNSQLYVNGMPVLVKGVNLHEHHPTRGHANTVEMMMKDIEVMKQNNINSVRLSHYPNDTRWYDLADKFGLYLVDEANIEAHGLGAEHQGTFDTARHTAYNPEWYEAHFDRVKSMVERDKNHPSVILWSMGNECGNGDTFFKIYDWLKERDTTRPVQFEQAGEKRDTDIVCPMYPPMEQIQAYADATDKTRPFIMCEYSHAMGNSNGNFKEIWDVVRSQPHMQGGFIWDWVDQGIQTHDENGNMYWAYGGDFNSQMYPNQENFCLNGLVDPDRKPHPGLYEVKYVHQNVQFKAKDVANGSVTITNEFDFTNLTKYAVSYTVTKNGEIIKSGDIALNIAPHQTKDITVALPELLQQEGVEYFLNFDVTTKEATQMVPKGHSIAHEQFMIGEGQFFAKKTARQGKPEVEKEGDWIGVKTEDTQVWINGWGEVAQWTYKGVDLLKKAPQPNFWRAPVDNDFGNHMAKESNVWRSASRNKSVKSMDVKEVNGQVVVDVVYFLKDVQSDYHLSYTIGGNGQIAVAIDMDLSAVKELPELPRFGMMMELPAQFDNFKYYGRGPVENYQDRNNATTVGIYQSTVAEQYHAYLRPQENGNKTDVRWLSLLNKEGVGIKVVGNQPLSVSALHNYITDFDPGIEKGQRHINDVYQRDVVVLNVDLKQRGVGGDNSWGYLPHDEYRLLADKYSYGFTMIPVSETKTENNDLGK</sequence>
<keyword evidence="9" id="KW-0106">Calcium</keyword>
<dbReference type="InterPro" id="IPR011013">
    <property type="entry name" value="Gal_mutarotase_sf_dom"/>
</dbReference>
<evidence type="ECO:0000313" key="14">
    <source>
        <dbReference type="EMBL" id="AZQ61409.1"/>
    </source>
</evidence>
<dbReference type="InterPro" id="IPR006104">
    <property type="entry name" value="Glyco_hydro_2_N"/>
</dbReference>
<evidence type="ECO:0000313" key="15">
    <source>
        <dbReference type="Proteomes" id="UP000267268"/>
    </source>
</evidence>
<dbReference type="InterPro" id="IPR050347">
    <property type="entry name" value="Bact_Beta-galactosidase"/>
</dbReference>
<dbReference type="AlphaFoldDB" id="A0A3S9NZP8"/>
<dbReference type="InterPro" id="IPR006101">
    <property type="entry name" value="Glyco_hydro_2"/>
</dbReference>
<comment type="similarity">
    <text evidence="4">Belongs to the glycosyl hydrolase 2 family.</text>
</comment>
<name>A0A3S9NZP8_9BACT</name>
<evidence type="ECO:0000259" key="13">
    <source>
        <dbReference type="SMART" id="SM01038"/>
    </source>
</evidence>
<dbReference type="EC" id="3.2.1.23" evidence="6"/>
<comment type="cofactor">
    <cofactor evidence="3">
        <name>Na(+)</name>
        <dbReference type="ChEBI" id="CHEBI:29101"/>
    </cofactor>
</comment>
<protein>
    <recommendedName>
        <fullName evidence="7">Beta-galactosidase</fullName>
        <ecNumber evidence="6">3.2.1.23</ecNumber>
    </recommendedName>
    <alternativeName>
        <fullName evidence="11">Lactase</fullName>
    </alternativeName>
</protein>
<accession>A0A3S9NZP8</accession>
<dbReference type="InterPro" id="IPR013783">
    <property type="entry name" value="Ig-like_fold"/>
</dbReference>
<dbReference type="GO" id="GO:0004565">
    <property type="term" value="F:beta-galactosidase activity"/>
    <property type="evidence" value="ECO:0007669"/>
    <property type="project" value="UniProtKB-EC"/>
</dbReference>
<comment type="catalytic activity">
    <reaction evidence="1">
        <text>Hydrolysis of terminal non-reducing beta-D-galactose residues in beta-D-galactosides.</text>
        <dbReference type="EC" id="3.2.1.23"/>
    </reaction>
</comment>
<keyword evidence="10" id="KW-0326">Glycosidase</keyword>
<dbReference type="Pfam" id="PF16353">
    <property type="entry name" value="LacZ_4"/>
    <property type="match status" value="1"/>
</dbReference>
<dbReference type="PANTHER" id="PTHR46323:SF2">
    <property type="entry name" value="BETA-GALACTOSIDASE"/>
    <property type="match status" value="1"/>
</dbReference>
<keyword evidence="12" id="KW-0732">Signal</keyword>
<dbReference type="Pfam" id="PF02837">
    <property type="entry name" value="Glyco_hydro_2_N"/>
    <property type="match status" value="1"/>
</dbReference>
<dbReference type="InterPro" id="IPR006102">
    <property type="entry name" value="Ig-like_GH2"/>
</dbReference>
<organism evidence="14 15">
    <name type="scientific">Flammeovirga pectinis</name>
    <dbReference type="NCBI Taxonomy" id="2494373"/>
    <lineage>
        <taxon>Bacteria</taxon>
        <taxon>Pseudomonadati</taxon>
        <taxon>Bacteroidota</taxon>
        <taxon>Cytophagia</taxon>
        <taxon>Cytophagales</taxon>
        <taxon>Flammeovirgaceae</taxon>
        <taxon>Flammeovirga</taxon>
    </lineage>
</organism>
<evidence type="ECO:0000256" key="9">
    <source>
        <dbReference type="ARBA" id="ARBA00022837"/>
    </source>
</evidence>
<evidence type="ECO:0000256" key="2">
    <source>
        <dbReference type="ARBA" id="ARBA00001913"/>
    </source>
</evidence>
<dbReference type="InterPro" id="IPR008979">
    <property type="entry name" value="Galactose-bd-like_sf"/>
</dbReference>
<dbReference type="SUPFAM" id="SSF49303">
    <property type="entry name" value="beta-Galactosidase/glucuronidase domain"/>
    <property type="match status" value="2"/>
</dbReference>
<dbReference type="Pfam" id="PF02929">
    <property type="entry name" value="Bgal_small_N"/>
    <property type="match status" value="1"/>
</dbReference>
<dbReference type="PANTHER" id="PTHR46323">
    <property type="entry name" value="BETA-GALACTOSIDASE"/>
    <property type="match status" value="1"/>
</dbReference>
<dbReference type="GO" id="GO:0030246">
    <property type="term" value="F:carbohydrate binding"/>
    <property type="evidence" value="ECO:0007669"/>
    <property type="project" value="InterPro"/>
</dbReference>
<dbReference type="InterPro" id="IPR014718">
    <property type="entry name" value="GH-type_carb-bd"/>
</dbReference>
<feature type="chain" id="PRO_5019154748" description="Beta-galactosidase" evidence="12">
    <location>
        <begin position="20"/>
        <end position="1050"/>
    </location>
</feature>
<comment type="subunit">
    <text evidence="5">Monomer.</text>
</comment>
<dbReference type="InterPro" id="IPR004199">
    <property type="entry name" value="B-gal_small/dom_5"/>
</dbReference>
<evidence type="ECO:0000256" key="10">
    <source>
        <dbReference type="ARBA" id="ARBA00023295"/>
    </source>
</evidence>
<dbReference type="KEGG" id="fll:EI427_03970"/>
<keyword evidence="15" id="KW-1185">Reference proteome</keyword>
<dbReference type="SUPFAM" id="SSF51445">
    <property type="entry name" value="(Trans)glycosidases"/>
    <property type="match status" value="1"/>
</dbReference>
<evidence type="ECO:0000256" key="4">
    <source>
        <dbReference type="ARBA" id="ARBA00007401"/>
    </source>
</evidence>
<dbReference type="InterPro" id="IPR023232">
    <property type="entry name" value="Glyco_hydro_2_AS"/>
</dbReference>
<gene>
    <name evidence="14" type="ORF">EI427_03970</name>
</gene>
<feature type="signal peptide" evidence="12">
    <location>
        <begin position="1"/>
        <end position="19"/>
    </location>
</feature>
<dbReference type="Pfam" id="PF00703">
    <property type="entry name" value="Glyco_hydro_2"/>
    <property type="match status" value="1"/>
</dbReference>
<keyword evidence="8" id="KW-0378">Hydrolase</keyword>
<proteinExistence type="inferred from homology"/>
<evidence type="ECO:0000256" key="6">
    <source>
        <dbReference type="ARBA" id="ARBA00012756"/>
    </source>
</evidence>
<dbReference type="Gene3D" id="3.20.20.80">
    <property type="entry name" value="Glycosidases"/>
    <property type="match status" value="1"/>
</dbReference>
<dbReference type="SMART" id="SM01038">
    <property type="entry name" value="Bgal_small_N"/>
    <property type="match status" value="1"/>
</dbReference>
<dbReference type="Proteomes" id="UP000267268">
    <property type="component" value="Chromosome 1"/>
</dbReference>
<evidence type="ECO:0000256" key="11">
    <source>
        <dbReference type="ARBA" id="ARBA00032230"/>
    </source>
</evidence>
<evidence type="ECO:0000256" key="1">
    <source>
        <dbReference type="ARBA" id="ARBA00001412"/>
    </source>
</evidence>
<evidence type="ECO:0000256" key="3">
    <source>
        <dbReference type="ARBA" id="ARBA00001959"/>
    </source>
</evidence>
<dbReference type="SUPFAM" id="SSF49785">
    <property type="entry name" value="Galactose-binding domain-like"/>
    <property type="match status" value="1"/>
</dbReference>
<dbReference type="RefSeq" id="WP_126611858.1">
    <property type="nucleotide sequence ID" value="NZ_CP034562.1"/>
</dbReference>
<dbReference type="OrthoDB" id="857501at2"/>
<dbReference type="FunFam" id="2.60.40.10:FF:000680">
    <property type="entry name" value="Beta-galactosidase"/>
    <property type="match status" value="1"/>
</dbReference>
<feature type="domain" description="Beta galactosidase small chain/" evidence="13">
    <location>
        <begin position="762"/>
        <end position="1036"/>
    </location>
</feature>
<evidence type="ECO:0000256" key="12">
    <source>
        <dbReference type="SAM" id="SignalP"/>
    </source>
</evidence>
<evidence type="ECO:0000256" key="7">
    <source>
        <dbReference type="ARBA" id="ARBA00013303"/>
    </source>
</evidence>
<dbReference type="Pfam" id="PF02836">
    <property type="entry name" value="Glyco_hydro_2_C"/>
    <property type="match status" value="1"/>
</dbReference>
<dbReference type="FunFam" id="3.20.20.80:FF:000018">
    <property type="entry name" value="Beta-galactosidase"/>
    <property type="match status" value="1"/>
</dbReference>
<dbReference type="InterPro" id="IPR017853">
    <property type="entry name" value="GH"/>
</dbReference>
<dbReference type="Gene3D" id="2.70.98.10">
    <property type="match status" value="1"/>
</dbReference>
<dbReference type="InterPro" id="IPR036156">
    <property type="entry name" value="Beta-gal/glucu_dom_sf"/>
</dbReference>
<dbReference type="InterPro" id="IPR032312">
    <property type="entry name" value="LacZ_4"/>
</dbReference>
<evidence type="ECO:0000256" key="8">
    <source>
        <dbReference type="ARBA" id="ARBA00022801"/>
    </source>
</evidence>
<dbReference type="SUPFAM" id="SSF74650">
    <property type="entry name" value="Galactose mutarotase-like"/>
    <property type="match status" value="1"/>
</dbReference>
<reference evidence="14 15" key="1">
    <citation type="submission" date="2018-12" db="EMBL/GenBank/DDBJ databases">
        <title>Flammeovirga pectinis sp. nov., isolated from the gut of the Korean scallop, Patinopecten yessoensis.</title>
        <authorList>
            <person name="Bae J.-W."/>
            <person name="Jeong Y.-S."/>
            <person name="Kang W."/>
        </authorList>
    </citation>
    <scope>NUCLEOTIDE SEQUENCE [LARGE SCALE GENOMIC DNA]</scope>
    <source>
        <strain evidence="14 15">L12M1</strain>
    </source>
</reference>
<dbReference type="GO" id="GO:0005990">
    <property type="term" value="P:lactose catabolic process"/>
    <property type="evidence" value="ECO:0007669"/>
    <property type="project" value="TreeGrafter"/>
</dbReference>
<dbReference type="InterPro" id="IPR006103">
    <property type="entry name" value="Glyco_hydro_2_cat"/>
</dbReference>
<evidence type="ECO:0000256" key="5">
    <source>
        <dbReference type="ARBA" id="ARBA00011245"/>
    </source>
</evidence>
<dbReference type="PRINTS" id="PR00132">
    <property type="entry name" value="GLHYDRLASE2"/>
</dbReference>
<dbReference type="PROSITE" id="PS00608">
    <property type="entry name" value="GLYCOSYL_HYDROL_F2_2"/>
    <property type="match status" value="1"/>
</dbReference>